<evidence type="ECO:0000313" key="2">
    <source>
        <dbReference type="Proteomes" id="UP000001732"/>
    </source>
</evidence>
<protein>
    <submittedName>
        <fullName evidence="1">Uncharacterized protein</fullName>
    </submittedName>
</protein>
<gene>
    <name evidence="1" type="ordered locus">COPRO5265_1369</name>
</gene>
<evidence type="ECO:0000313" key="1">
    <source>
        <dbReference type="EMBL" id="ACI18249.1"/>
    </source>
</evidence>
<reference evidence="2" key="1">
    <citation type="submission" date="2008-08" db="EMBL/GenBank/DDBJ databases">
        <title>The complete genome sequence of Coprothermobacter proteolyticus strain ATCC 5245 / DSM 5265 / BT.</title>
        <authorList>
            <person name="Dodson R.J."/>
            <person name="Durkin A.S."/>
            <person name="Wu M."/>
            <person name="Eisen J."/>
            <person name="Sutton G."/>
        </authorList>
    </citation>
    <scope>NUCLEOTIDE SEQUENCE [LARGE SCALE GENOMIC DNA]</scope>
    <source>
        <strain evidence="2">ATCC 35245 / DSM 5265 / OCM 4 / BT</strain>
    </source>
</reference>
<dbReference type="Proteomes" id="UP000001732">
    <property type="component" value="Chromosome"/>
</dbReference>
<keyword evidence="2" id="KW-1185">Reference proteome</keyword>
<accession>B5Y5Z1</accession>
<reference evidence="1 2" key="2">
    <citation type="journal article" date="2014" name="Genome Announc.">
        <title>Complete Genome Sequence of Coprothermobacter proteolyticus DSM 5265.</title>
        <authorList>
            <person name="Alexiev A."/>
            <person name="Coil D.A."/>
            <person name="Badger J.H."/>
            <person name="Enticknap J."/>
            <person name="Ward N."/>
            <person name="Robb F.T."/>
            <person name="Eisen J.A."/>
        </authorList>
    </citation>
    <scope>NUCLEOTIDE SEQUENCE [LARGE SCALE GENOMIC DNA]</scope>
    <source>
        <strain evidence="2">ATCC 35245 / DSM 5265 / OCM 4 / BT</strain>
    </source>
</reference>
<dbReference type="AlphaFoldDB" id="B5Y5Z1"/>
<dbReference type="EMBL" id="CP001145">
    <property type="protein sequence ID" value="ACI18249.1"/>
    <property type="molecule type" value="Genomic_DNA"/>
</dbReference>
<proteinExistence type="predicted"/>
<sequence>MLKKKLVLSPSKSQDLSNPLTLEISLSPFNRTAFIRTLSEASKGT</sequence>
<organism evidence="1 2">
    <name type="scientific">Coprothermobacter proteolyticus (strain ATCC 35245 / DSM 5265 / OCM 4 / BT)</name>
    <dbReference type="NCBI Taxonomy" id="309798"/>
    <lineage>
        <taxon>Bacteria</taxon>
        <taxon>Pseudomonadati</taxon>
        <taxon>Coprothermobacterota</taxon>
        <taxon>Coprothermobacteria</taxon>
        <taxon>Coprothermobacterales</taxon>
        <taxon>Coprothermobacteraceae</taxon>
        <taxon>Coprothermobacter</taxon>
    </lineage>
</organism>
<name>B5Y5Z1_COPPD</name>